<dbReference type="SUPFAM" id="SSF53807">
    <property type="entry name" value="Helical backbone' metal receptor"/>
    <property type="match status" value="1"/>
</dbReference>
<accession>A0A6J7NH10</accession>
<reference evidence="3" key="1">
    <citation type="submission" date="2020-05" db="EMBL/GenBank/DDBJ databases">
        <authorList>
            <person name="Chiriac C."/>
            <person name="Salcher M."/>
            <person name="Ghai R."/>
            <person name="Kavagutti S V."/>
        </authorList>
    </citation>
    <scope>NUCLEOTIDE SEQUENCE</scope>
</reference>
<name>A0A6J7NH10_9ZZZZ</name>
<protein>
    <submittedName>
        <fullName evidence="3">Unannotated protein</fullName>
    </submittedName>
</protein>
<sequence>MSEPRRNFKHTTKYALRVALAVVFFAPTISACTSSSTNTKTPASVASVEKMRPIIIASADFELPIIGKPSSKLPVTAESADKKTVTITDTSRIIVLNDAIAEIVISLGFLKNIIGRDATTTLEILKPIPKVSSGHDVSAESVLALNPTLVIGDTRSGPPEAIQQLRGAGVSILLAPEVWQLKEIAPRITLIAKALGVDDSGKKLLDKTQLKIDQALSQATAKKINPRVAFLYVRGTASVFLLGGEGSGADEMIQSAGGIDVGTDLGLASFTPLTTEAIVKANPDIIIVLSLGLKSVGGIDGLLALPGIAQTPAAKTRAVISIDDDLLFSFGPRTGSLIVKLAQSFDTLMTATN</sequence>
<dbReference type="Pfam" id="PF01497">
    <property type="entry name" value="Peripla_BP_2"/>
    <property type="match status" value="1"/>
</dbReference>
<feature type="domain" description="Fe/B12 periplasmic-binding" evidence="1">
    <location>
        <begin position="92"/>
        <end position="353"/>
    </location>
</feature>
<dbReference type="InterPro" id="IPR002491">
    <property type="entry name" value="ABC_transptr_periplasmic_BD"/>
</dbReference>
<dbReference type="PANTHER" id="PTHR30535:SF4">
    <property type="entry name" value="HEMIN-BINDING PERIPLASMIC PROTEIN HMUT"/>
    <property type="match status" value="1"/>
</dbReference>
<evidence type="ECO:0000313" key="3">
    <source>
        <dbReference type="EMBL" id="CAB4989873.1"/>
    </source>
</evidence>
<dbReference type="EMBL" id="CAEZWU010000071">
    <property type="protein sequence ID" value="CAB4666997.1"/>
    <property type="molecule type" value="Genomic_DNA"/>
</dbReference>
<dbReference type="PROSITE" id="PS50983">
    <property type="entry name" value="FE_B12_PBP"/>
    <property type="match status" value="1"/>
</dbReference>
<dbReference type="AlphaFoldDB" id="A0A6J7NH10"/>
<gene>
    <name evidence="2" type="ORF">UFOPK2292_00601</name>
    <name evidence="3" type="ORF">UFOPK4020_00199</name>
</gene>
<dbReference type="PANTHER" id="PTHR30535">
    <property type="entry name" value="VITAMIN B12-BINDING PROTEIN"/>
    <property type="match status" value="1"/>
</dbReference>
<organism evidence="3">
    <name type="scientific">freshwater metagenome</name>
    <dbReference type="NCBI Taxonomy" id="449393"/>
    <lineage>
        <taxon>unclassified sequences</taxon>
        <taxon>metagenomes</taxon>
        <taxon>ecological metagenomes</taxon>
    </lineage>
</organism>
<dbReference type="InterPro" id="IPR050902">
    <property type="entry name" value="ABC_Transporter_SBP"/>
</dbReference>
<proteinExistence type="predicted"/>
<dbReference type="Gene3D" id="3.40.50.1980">
    <property type="entry name" value="Nitrogenase molybdenum iron protein domain"/>
    <property type="match status" value="2"/>
</dbReference>
<dbReference type="PROSITE" id="PS51257">
    <property type="entry name" value="PROKAR_LIPOPROTEIN"/>
    <property type="match status" value="1"/>
</dbReference>
<evidence type="ECO:0000313" key="2">
    <source>
        <dbReference type="EMBL" id="CAB4666997.1"/>
    </source>
</evidence>
<dbReference type="EMBL" id="CAFBOV010000022">
    <property type="protein sequence ID" value="CAB4989873.1"/>
    <property type="molecule type" value="Genomic_DNA"/>
</dbReference>
<evidence type="ECO:0000259" key="1">
    <source>
        <dbReference type="PROSITE" id="PS50983"/>
    </source>
</evidence>